<feature type="region of interest" description="Disordered" evidence="1">
    <location>
        <begin position="832"/>
        <end position="852"/>
    </location>
</feature>
<feature type="region of interest" description="Disordered" evidence="1">
    <location>
        <begin position="552"/>
        <end position="664"/>
    </location>
</feature>
<feature type="chain" id="PRO_5039927213" evidence="2">
    <location>
        <begin position="19"/>
        <end position="1490"/>
    </location>
</feature>
<feature type="region of interest" description="Disordered" evidence="1">
    <location>
        <begin position="773"/>
        <end position="818"/>
    </location>
</feature>
<keyword evidence="2" id="KW-0732">Signal</keyword>
<feature type="compositionally biased region" description="Basic and acidic residues" evidence="1">
    <location>
        <begin position="561"/>
        <end position="575"/>
    </location>
</feature>
<feature type="compositionally biased region" description="Polar residues" evidence="1">
    <location>
        <begin position="1316"/>
        <end position="1336"/>
    </location>
</feature>
<reference evidence="4" key="1">
    <citation type="submission" date="2025-08" db="UniProtKB">
        <authorList>
            <consortium name="RefSeq"/>
        </authorList>
    </citation>
    <scope>IDENTIFICATION</scope>
    <source>
        <strain evidence="4">Ishihara</strain>
        <tissue evidence="4">Whole body</tissue>
    </source>
</reference>
<sequence>MWWIVFSCLLIFNGHISSQPLDAKENVRQTRQLDFGECCPCPGAGQVGQGFEAQSPSFSSYDGPYSRAREVDDCPCRARSSDSDGASSVFFPTAVRPDGHAVRSSETKEDPKPLLHPEVGLASSVLETLREATDEEYKEALARDAARSMGKSADEDFFGDTVPDASTGNLVTIIMNPKYAEDDIIPQESRLQETRCVHGPLGSAKSSPVQLRTATNPPNLLHELFGLPQVDQLDDMDSGVGASNIQERVVKIDEEQAPSKSKIGLRKYAPLLKPNTSIKDVSTNLKSNVGDIGTGSKVPNLKLPMTTLKDLLNQKLLEDQEKISSVPSIPKLRLNNSLLKPKPDLIEDMSVSPNDIQEQAIRNFFEAKSHLDNIFQNAHTRPLSLNNLLKLKDVEFVPLKDLVKTRTETPKLSIPQLNLPGIFDKEESASKLSIDEKAPVNLIQSTRTIGILPIIGKNEMIDAEVSPSNMIEQISNTNCNEESVKSAETDNGLTDDDNSGHEGEISTEVIDSVSSPDTKSVIVDNSNNMVDIESNELAQTIDDCNMNASLMTEFPIQPTERSSDGEDRERGNRDEIELDNSEDNTTQEDSEPKNVSDDENCADNANDMDSLTDSSNNINNVVQPDDLGFHHDRTSENNNDITEESCSQEQSFNENVKPTGVNQPTKLIRPHALDKSSFSSIRENIKNRFENIKNTKAIPKTAKIYEKQIPINIVEEEQELPTIIDNQQDSDCQDEHTLQVTTMKTVICDDEPNADDDSANKVSMQDLQKISDSMLQREEQERESKAACDELSSVEMEPKMSTEEQSEENQKDSDASANIQKIVIMDPRHFDNGDESVDDSINSCPSRPTLPKQAEEVNDASGSASEVVASILPQNNVVRPPPLFNKVVQPDLNLFNLPVPDLKDLVKIEPLPTLDDIKTGLNNLLGAAVDSRIGTPNILQQTMSTDASTKRFRTRLPPLGLEDVDLDILPKLPKLELPNKNKLLLPDLQIKPLKLQSALNDKGILTGRKNPLDIFPNLETPGGRIKSLGRKAVKALRKPDVLRSSLAPTKGIDELTEDLNSHAKHTLRHMQKTLQSTLREQTKIPTKLQSNDLLEAIARNHEDVSDKLKALHIDFNDRLETMRNNLFENSIFESRTPELFSSLSSNIKERKSSLKTAQPKSVTGRMRDAKKSKTHRPDQQKQSGARLSSQSYENKFRMPAAASVTVPKTLKVPTLERTLQMKRPELFKQIPIVIPTTKDEVSRVKESPVASWKKESEKLNKNTKLTKSINPFKDSKIEVTFSTTPRPAMPRAQFRKLTLPLSRSDKNMRRFGVLDNSGSPSEMRSAVVSSPMSSQDYKLGVKSVDSGNGPESLTRLQNVTGKGGRLGNTQSKMSTDLESWPKASESALLSKVKEAVKARLSKTPAIKKSENTELVNANTDMVRAASENVDMVESKVLKENVSYKCTMTALMHAVSYHPPPSPVALQRHSLRPVIVHQLSEPLAHAATGIN</sequence>
<feature type="compositionally biased region" description="Basic and acidic residues" evidence="1">
    <location>
        <begin position="796"/>
        <end position="814"/>
    </location>
</feature>
<feature type="signal peptide" evidence="2">
    <location>
        <begin position="1"/>
        <end position="18"/>
    </location>
</feature>
<dbReference type="GeneID" id="111360225"/>
<dbReference type="Proteomes" id="UP000301870">
    <property type="component" value="Chromosome 30"/>
</dbReference>
<feature type="compositionally biased region" description="Polar residues" evidence="1">
    <location>
        <begin position="607"/>
        <end position="622"/>
    </location>
</feature>
<protein>
    <submittedName>
        <fullName evidence="4">Uncharacterized protein LOC111360225</fullName>
    </submittedName>
</protein>
<feature type="region of interest" description="Disordered" evidence="1">
    <location>
        <begin position="1310"/>
        <end position="1379"/>
    </location>
</feature>
<dbReference type="KEGG" id="sliu:111360225"/>
<keyword evidence="3" id="KW-1185">Reference proteome</keyword>
<dbReference type="RefSeq" id="XP_022831866.1">
    <property type="nucleotide sequence ID" value="XM_022976098.1"/>
</dbReference>
<evidence type="ECO:0000313" key="4">
    <source>
        <dbReference type="RefSeq" id="XP_022831866.1"/>
    </source>
</evidence>
<gene>
    <name evidence="4" type="primary">LOC111360225</name>
</gene>
<feature type="compositionally biased region" description="Polar residues" evidence="1">
    <location>
        <begin position="1180"/>
        <end position="1192"/>
    </location>
</feature>
<feature type="compositionally biased region" description="Acidic residues" evidence="1">
    <location>
        <begin position="576"/>
        <end position="589"/>
    </location>
</feature>
<accession>A0A9J7IYN6</accession>
<feature type="compositionally biased region" description="Basic and acidic residues" evidence="1">
    <location>
        <begin position="1165"/>
        <end position="1179"/>
    </location>
</feature>
<feature type="region of interest" description="Disordered" evidence="1">
    <location>
        <begin position="1147"/>
        <end position="1192"/>
    </location>
</feature>
<organism evidence="3 4">
    <name type="scientific">Spodoptera litura</name>
    <name type="common">Asian cotton leafworm</name>
    <dbReference type="NCBI Taxonomy" id="69820"/>
    <lineage>
        <taxon>Eukaryota</taxon>
        <taxon>Metazoa</taxon>
        <taxon>Ecdysozoa</taxon>
        <taxon>Arthropoda</taxon>
        <taxon>Hexapoda</taxon>
        <taxon>Insecta</taxon>
        <taxon>Pterygota</taxon>
        <taxon>Neoptera</taxon>
        <taxon>Endopterygota</taxon>
        <taxon>Lepidoptera</taxon>
        <taxon>Glossata</taxon>
        <taxon>Ditrysia</taxon>
        <taxon>Noctuoidea</taxon>
        <taxon>Noctuidae</taxon>
        <taxon>Amphipyrinae</taxon>
        <taxon>Spodoptera</taxon>
    </lineage>
</organism>
<name>A0A9J7IYN6_SPOLT</name>
<evidence type="ECO:0000313" key="3">
    <source>
        <dbReference type="Proteomes" id="UP000301870"/>
    </source>
</evidence>
<proteinExistence type="predicted"/>
<feature type="compositionally biased region" description="Polar residues" evidence="1">
    <location>
        <begin position="512"/>
        <end position="524"/>
    </location>
</feature>
<feature type="compositionally biased region" description="Polar residues" evidence="1">
    <location>
        <begin position="1367"/>
        <end position="1377"/>
    </location>
</feature>
<evidence type="ECO:0000256" key="2">
    <source>
        <dbReference type="SAM" id="SignalP"/>
    </source>
</evidence>
<dbReference type="OrthoDB" id="2160638at2759"/>
<feature type="compositionally biased region" description="Polar residues" evidence="1">
    <location>
        <begin position="636"/>
        <end position="664"/>
    </location>
</feature>
<feature type="region of interest" description="Disordered" evidence="1">
    <location>
        <begin position="478"/>
        <end position="524"/>
    </location>
</feature>
<feature type="compositionally biased region" description="Basic and acidic residues" evidence="1">
    <location>
        <begin position="775"/>
        <end position="788"/>
    </location>
</feature>
<feature type="compositionally biased region" description="Polar residues" evidence="1">
    <location>
        <begin position="1345"/>
        <end position="1360"/>
    </location>
</feature>
<evidence type="ECO:0000256" key="1">
    <source>
        <dbReference type="SAM" id="MobiDB-lite"/>
    </source>
</evidence>